<dbReference type="InterPro" id="IPR036895">
    <property type="entry name" value="Uracil-DNA_glycosylase-like_sf"/>
</dbReference>
<name>A0A3B5ACP5_9TELE</name>
<protein>
    <submittedName>
        <fullName evidence="1">Uncharacterized protein</fullName>
    </submittedName>
</protein>
<evidence type="ECO:0000313" key="1">
    <source>
        <dbReference type="Ensembl" id="ENSSPAP00000015649.1"/>
    </source>
</evidence>
<dbReference type="SUPFAM" id="SSF52141">
    <property type="entry name" value="Uracil-DNA glycosylase-like"/>
    <property type="match status" value="1"/>
</dbReference>
<dbReference type="AlphaFoldDB" id="A0A3B5ACP5"/>
<organism evidence="1">
    <name type="scientific">Stegastes partitus</name>
    <name type="common">bicolor damselfish</name>
    <dbReference type="NCBI Taxonomy" id="144197"/>
    <lineage>
        <taxon>Eukaryota</taxon>
        <taxon>Metazoa</taxon>
        <taxon>Chordata</taxon>
        <taxon>Craniata</taxon>
        <taxon>Vertebrata</taxon>
        <taxon>Euteleostomi</taxon>
        <taxon>Actinopterygii</taxon>
        <taxon>Neopterygii</taxon>
        <taxon>Teleostei</taxon>
        <taxon>Neoteleostei</taxon>
        <taxon>Acanthomorphata</taxon>
        <taxon>Ovalentaria</taxon>
        <taxon>Pomacentridae</taxon>
        <taxon>Stegastes</taxon>
    </lineage>
</organism>
<reference evidence="1" key="1">
    <citation type="submission" date="2023-09" db="UniProtKB">
        <authorList>
            <consortium name="Ensembl"/>
        </authorList>
    </citation>
    <scope>IDENTIFICATION</scope>
</reference>
<dbReference type="STRING" id="144197.ENSSPAP00000015649"/>
<sequence length="85" mass="9867">HVLFTCYIAFRPLLLIAPAGCGLFWSCRDLQLLIPTNMYKELVSDIEGFQHPGHGDLTGWAKQGTFFISFFFKQRRQNKDKPELF</sequence>
<dbReference type="Ensembl" id="ENSSPAT00000015901.1">
    <property type="protein sequence ID" value="ENSSPAP00000015649.1"/>
    <property type="gene ID" value="ENSSPAG00000011803.1"/>
</dbReference>
<accession>A0A3B5ACP5</accession>
<dbReference type="Gene3D" id="3.40.470.10">
    <property type="entry name" value="Uracil-DNA glycosylase-like domain"/>
    <property type="match status" value="1"/>
</dbReference>
<dbReference type="GeneTree" id="ENSGT00970000197640"/>
<proteinExistence type="predicted"/>